<dbReference type="Proteomes" id="UP001153269">
    <property type="component" value="Unassembled WGS sequence"/>
</dbReference>
<keyword evidence="2" id="KW-1185">Reference proteome</keyword>
<dbReference type="AlphaFoldDB" id="A0A9N7Y5S7"/>
<evidence type="ECO:0000313" key="1">
    <source>
        <dbReference type="EMBL" id="CAB1419475.1"/>
    </source>
</evidence>
<reference evidence="1" key="1">
    <citation type="submission" date="2020-03" db="EMBL/GenBank/DDBJ databases">
        <authorList>
            <person name="Weist P."/>
        </authorList>
    </citation>
    <scope>NUCLEOTIDE SEQUENCE</scope>
</reference>
<protein>
    <submittedName>
        <fullName evidence="1">Uncharacterized protein</fullName>
    </submittedName>
</protein>
<dbReference type="EMBL" id="CADEAL010000391">
    <property type="protein sequence ID" value="CAB1419475.1"/>
    <property type="molecule type" value="Genomic_DNA"/>
</dbReference>
<organism evidence="1 2">
    <name type="scientific">Pleuronectes platessa</name>
    <name type="common">European plaice</name>
    <dbReference type="NCBI Taxonomy" id="8262"/>
    <lineage>
        <taxon>Eukaryota</taxon>
        <taxon>Metazoa</taxon>
        <taxon>Chordata</taxon>
        <taxon>Craniata</taxon>
        <taxon>Vertebrata</taxon>
        <taxon>Euteleostomi</taxon>
        <taxon>Actinopterygii</taxon>
        <taxon>Neopterygii</taxon>
        <taxon>Teleostei</taxon>
        <taxon>Neoteleostei</taxon>
        <taxon>Acanthomorphata</taxon>
        <taxon>Carangaria</taxon>
        <taxon>Pleuronectiformes</taxon>
        <taxon>Pleuronectoidei</taxon>
        <taxon>Pleuronectidae</taxon>
        <taxon>Pleuronectes</taxon>
    </lineage>
</organism>
<name>A0A9N7Y5S7_PLEPL</name>
<proteinExistence type="predicted"/>
<gene>
    <name evidence="1" type="ORF">PLEPLA_LOCUS7306</name>
</gene>
<sequence length="69" mass="7475">MGPYLETTARIQRGSIRNPDSCSTPLTKHSHGCDILKSQWTRLGNLPPSSANGLFHKLPQTAIGCVEEG</sequence>
<evidence type="ECO:0000313" key="2">
    <source>
        <dbReference type="Proteomes" id="UP001153269"/>
    </source>
</evidence>
<comment type="caution">
    <text evidence="1">The sequence shown here is derived from an EMBL/GenBank/DDBJ whole genome shotgun (WGS) entry which is preliminary data.</text>
</comment>
<accession>A0A9N7Y5S7</accession>